<evidence type="ECO:0000313" key="1">
    <source>
        <dbReference type="EMBL" id="KAF5860076.1"/>
    </source>
</evidence>
<sequence>MPPSSDRVIGKMVRLDLAASVLQRYLQSHVRLTVLWITVGVATGDRKSFHHVIADRAGPGSILIVAGYASGLAGYGIGVAAHDGVALGRDGGGEGQDDSGVLELHCAAVRCLLVDKARLGESRVALR</sequence>
<protein>
    <submittedName>
        <fullName evidence="1">Uncharacterized protein</fullName>
    </submittedName>
</protein>
<evidence type="ECO:0000313" key="2">
    <source>
        <dbReference type="Proteomes" id="UP000541154"/>
    </source>
</evidence>
<reference evidence="1 2" key="1">
    <citation type="submission" date="2019-04" db="EMBL/GenBank/DDBJ databases">
        <title>Aspergillus burnettii sp. nov., novel species from soil in southeast Queensland.</title>
        <authorList>
            <person name="Gilchrist C.L.M."/>
            <person name="Pitt J.I."/>
            <person name="Lange L."/>
            <person name="Lacey H.J."/>
            <person name="Vuong D."/>
            <person name="Midgley D.J."/>
            <person name="Greenfield P."/>
            <person name="Bradbury M."/>
            <person name="Lacey E."/>
            <person name="Busk P.K."/>
            <person name="Pilgaard B."/>
            <person name="Chooi Y.H."/>
            <person name="Piggott A.M."/>
        </authorList>
    </citation>
    <scope>NUCLEOTIDE SEQUENCE [LARGE SCALE GENOMIC DNA]</scope>
    <source>
        <strain evidence="1 2">FRR 5400</strain>
    </source>
</reference>
<keyword evidence="2" id="KW-1185">Reference proteome</keyword>
<organism evidence="1 2">
    <name type="scientific">Petromyces alliaceus</name>
    <name type="common">Aspergillus alliaceus</name>
    <dbReference type="NCBI Taxonomy" id="209559"/>
    <lineage>
        <taxon>Eukaryota</taxon>
        <taxon>Fungi</taxon>
        <taxon>Dikarya</taxon>
        <taxon>Ascomycota</taxon>
        <taxon>Pezizomycotina</taxon>
        <taxon>Eurotiomycetes</taxon>
        <taxon>Eurotiomycetidae</taxon>
        <taxon>Eurotiales</taxon>
        <taxon>Aspergillaceae</taxon>
        <taxon>Aspergillus</taxon>
        <taxon>Aspergillus subgen. Circumdati</taxon>
    </lineage>
</organism>
<proteinExistence type="predicted"/>
<dbReference type="EMBL" id="SPNV01000142">
    <property type="protein sequence ID" value="KAF5860076.1"/>
    <property type="molecule type" value="Genomic_DNA"/>
</dbReference>
<gene>
    <name evidence="1" type="ORF">ETB97_002037</name>
</gene>
<dbReference type="Proteomes" id="UP000541154">
    <property type="component" value="Unassembled WGS sequence"/>
</dbReference>
<dbReference type="AlphaFoldDB" id="A0A8H6A3S0"/>
<name>A0A8H6A3S0_PETAA</name>
<comment type="caution">
    <text evidence="1">The sequence shown here is derived from an EMBL/GenBank/DDBJ whole genome shotgun (WGS) entry which is preliminary data.</text>
</comment>
<accession>A0A8H6A3S0</accession>